<gene>
    <name evidence="2" type="ORF">KUA55_05250</name>
</gene>
<reference evidence="2 3" key="1">
    <citation type="submission" date="2021-06" db="EMBL/GenBank/DDBJ databases">
        <title>Enterococcus alishanensis sp. nov., a novel lactic acid bacterium isolated from fresh coffee beans.</title>
        <authorList>
            <person name="Chen Y.-S."/>
        </authorList>
    </citation>
    <scope>NUCLEOTIDE SEQUENCE [LARGE SCALE GENOMIC DNA]</scope>
    <source>
        <strain evidence="2 3">ALS3</strain>
    </source>
</reference>
<keyword evidence="1" id="KW-0812">Transmembrane</keyword>
<sequence>MGKKYVVTEESGCGCWSVIGFLFLCSIFITIAPYLLFILIIAVIIGLIIYIPKMRQRKQHAAEEAELAERERQLELRAKRIALEKRERELNDHKEIDNDGWDDF</sequence>
<dbReference type="RefSeq" id="WP_218325131.1">
    <property type="nucleotide sequence ID" value="NZ_JAHUZB010000002.1"/>
</dbReference>
<proteinExistence type="predicted"/>
<accession>A0ABS6TB05</accession>
<protein>
    <submittedName>
        <fullName evidence="2">Uncharacterized protein</fullName>
    </submittedName>
</protein>
<comment type="caution">
    <text evidence="2">The sequence shown here is derived from an EMBL/GenBank/DDBJ whole genome shotgun (WGS) entry which is preliminary data.</text>
</comment>
<dbReference type="Proteomes" id="UP000774130">
    <property type="component" value="Unassembled WGS sequence"/>
</dbReference>
<keyword evidence="3" id="KW-1185">Reference proteome</keyword>
<keyword evidence="1" id="KW-0472">Membrane</keyword>
<evidence type="ECO:0000256" key="1">
    <source>
        <dbReference type="SAM" id="Phobius"/>
    </source>
</evidence>
<keyword evidence="1" id="KW-1133">Transmembrane helix</keyword>
<dbReference type="EMBL" id="JAHUZB010000002">
    <property type="protein sequence ID" value="MBV7390078.1"/>
    <property type="molecule type" value="Genomic_DNA"/>
</dbReference>
<evidence type="ECO:0000313" key="3">
    <source>
        <dbReference type="Proteomes" id="UP000774130"/>
    </source>
</evidence>
<feature type="transmembrane region" description="Helical" evidence="1">
    <location>
        <begin position="20"/>
        <end position="51"/>
    </location>
</feature>
<evidence type="ECO:0000313" key="2">
    <source>
        <dbReference type="EMBL" id="MBV7390078.1"/>
    </source>
</evidence>
<organism evidence="2 3">
    <name type="scientific">Enterococcus alishanensis</name>
    <dbReference type="NCBI Taxonomy" id="1303817"/>
    <lineage>
        <taxon>Bacteria</taxon>
        <taxon>Bacillati</taxon>
        <taxon>Bacillota</taxon>
        <taxon>Bacilli</taxon>
        <taxon>Lactobacillales</taxon>
        <taxon>Enterococcaceae</taxon>
        <taxon>Enterococcus</taxon>
    </lineage>
</organism>
<name>A0ABS6TB05_9ENTE</name>